<reference evidence="2" key="1">
    <citation type="submission" date="2016-11" db="UniProtKB">
        <authorList>
            <consortium name="WormBaseParasite"/>
        </authorList>
    </citation>
    <scope>IDENTIFICATION</scope>
</reference>
<accession>A0A1I8IHI4</accession>
<keyword evidence="1" id="KW-1185">Reference proteome</keyword>
<organism evidence="1 2">
    <name type="scientific">Macrostomum lignano</name>
    <dbReference type="NCBI Taxonomy" id="282301"/>
    <lineage>
        <taxon>Eukaryota</taxon>
        <taxon>Metazoa</taxon>
        <taxon>Spiralia</taxon>
        <taxon>Lophotrochozoa</taxon>
        <taxon>Platyhelminthes</taxon>
        <taxon>Rhabditophora</taxon>
        <taxon>Macrostomorpha</taxon>
        <taxon>Macrostomida</taxon>
        <taxon>Macrostomidae</taxon>
        <taxon>Macrostomum</taxon>
    </lineage>
</organism>
<dbReference type="Proteomes" id="UP000095280">
    <property type="component" value="Unplaced"/>
</dbReference>
<dbReference type="WBParaSite" id="maker-uti_cns_0012833-snap-gene-0.5-mRNA-1">
    <property type="protein sequence ID" value="maker-uti_cns_0012833-snap-gene-0.5-mRNA-1"/>
    <property type="gene ID" value="maker-uti_cns_0012833-snap-gene-0.5"/>
</dbReference>
<proteinExistence type="predicted"/>
<evidence type="ECO:0000313" key="2">
    <source>
        <dbReference type="WBParaSite" id="maker-uti_cns_0012833-snap-gene-0.5-mRNA-1"/>
    </source>
</evidence>
<evidence type="ECO:0000313" key="1">
    <source>
        <dbReference type="Proteomes" id="UP000095280"/>
    </source>
</evidence>
<sequence>FQGFRQARFPMQNLLIRGAQAMPRVGDLCVSRSRQGSRHGFSKRSQVQGDKLYESDLLRPLRIAAVRPVPPGTEVR</sequence>
<dbReference type="AlphaFoldDB" id="A0A1I8IHI4"/>
<name>A0A1I8IHI4_9PLAT</name>
<protein>
    <submittedName>
        <fullName evidence="2">Clade I nitrous oxide reductase</fullName>
    </submittedName>
</protein>